<reference evidence="2" key="1">
    <citation type="submission" date="2021-01" db="UniProtKB">
        <authorList>
            <consortium name="EnsemblPlants"/>
        </authorList>
    </citation>
    <scope>IDENTIFICATION</scope>
</reference>
<evidence type="ECO:0000256" key="1">
    <source>
        <dbReference type="SAM" id="MobiDB-lite"/>
    </source>
</evidence>
<proteinExistence type="predicted"/>
<dbReference type="EnsemblPlants" id="Kaladp1192s0002.1.v1.1">
    <property type="protein sequence ID" value="Kaladp1192s0002.1.v1.1.CDS.1"/>
    <property type="gene ID" value="Kaladp1192s0002.v1.1"/>
</dbReference>
<sequence length="113" mass="12295">MSLENACERHRGEAGQPGICPSCLREKLAQLTADRSRAVGIGIGICSDSSPRTSCHLRHGSDVERSAPDLAGAVGEALRKSNSMTMASGEGERRLQKKKKKGFWSRLTKLTWQ</sequence>
<accession>A0A7N0VJR9</accession>
<dbReference type="AlphaFoldDB" id="A0A7N0VJR9"/>
<organism evidence="2 3">
    <name type="scientific">Kalanchoe fedtschenkoi</name>
    <name type="common">Lavender scallops</name>
    <name type="synonym">South American air plant</name>
    <dbReference type="NCBI Taxonomy" id="63787"/>
    <lineage>
        <taxon>Eukaryota</taxon>
        <taxon>Viridiplantae</taxon>
        <taxon>Streptophyta</taxon>
        <taxon>Embryophyta</taxon>
        <taxon>Tracheophyta</taxon>
        <taxon>Spermatophyta</taxon>
        <taxon>Magnoliopsida</taxon>
        <taxon>eudicotyledons</taxon>
        <taxon>Gunneridae</taxon>
        <taxon>Pentapetalae</taxon>
        <taxon>Saxifragales</taxon>
        <taxon>Crassulaceae</taxon>
        <taxon>Kalanchoe</taxon>
    </lineage>
</organism>
<dbReference type="Gramene" id="Kaladp1192s0002.1.v1.1">
    <property type="protein sequence ID" value="Kaladp1192s0002.1.v1.1.CDS.1"/>
    <property type="gene ID" value="Kaladp1192s0002.v1.1"/>
</dbReference>
<dbReference type="PANTHER" id="PTHR34046:SF19">
    <property type="entry name" value="RAPIDLY ELICITED PROTEIN, PUTATIVE-RELATED"/>
    <property type="match status" value="1"/>
</dbReference>
<dbReference type="Proteomes" id="UP000594263">
    <property type="component" value="Unplaced"/>
</dbReference>
<protein>
    <submittedName>
        <fullName evidence="2">Uncharacterized protein</fullName>
    </submittedName>
</protein>
<feature type="region of interest" description="Disordered" evidence="1">
    <location>
        <begin position="83"/>
        <end position="107"/>
    </location>
</feature>
<name>A0A7N0VJR9_KALFE</name>
<keyword evidence="3" id="KW-1185">Reference proteome</keyword>
<dbReference type="PANTHER" id="PTHR34046">
    <property type="entry name" value="OS06G0218800 PROTEIN"/>
    <property type="match status" value="1"/>
</dbReference>
<evidence type="ECO:0000313" key="2">
    <source>
        <dbReference type="EnsemblPlants" id="Kaladp1192s0002.1.v1.1.CDS.1"/>
    </source>
</evidence>
<evidence type="ECO:0000313" key="3">
    <source>
        <dbReference type="Proteomes" id="UP000594263"/>
    </source>
</evidence>